<dbReference type="PANTHER" id="PTHR43355">
    <property type="entry name" value="FLAVIN REDUCTASE (NADPH)"/>
    <property type="match status" value="1"/>
</dbReference>
<reference evidence="2 3" key="1">
    <citation type="submission" date="2022-08" db="EMBL/GenBank/DDBJ databases">
        <title>Reclassification of Massilia species as members of the genera Telluria, Duganella, Pseudoduganella, Mokoshia gen. nov. and Zemynaea gen. nov. using orthogonal and non-orthogonal genome-based approaches.</title>
        <authorList>
            <person name="Bowman J.P."/>
        </authorList>
    </citation>
    <scope>NUCLEOTIDE SEQUENCE [LARGE SCALE GENOMIC DNA]</scope>
    <source>
        <strain evidence="2 3">JCM 31606</strain>
    </source>
</reference>
<accession>A0ABT2CUH5</accession>
<dbReference type="SUPFAM" id="SSF51735">
    <property type="entry name" value="NAD(P)-binding Rossmann-fold domains"/>
    <property type="match status" value="1"/>
</dbReference>
<comment type="caution">
    <text evidence="2">The sequence shown here is derived from an EMBL/GenBank/DDBJ whole genome shotgun (WGS) entry which is preliminary data.</text>
</comment>
<dbReference type="InterPro" id="IPR016040">
    <property type="entry name" value="NAD(P)-bd_dom"/>
</dbReference>
<protein>
    <submittedName>
        <fullName evidence="2">NAD(P)-dependent oxidoreductase</fullName>
    </submittedName>
</protein>
<keyword evidence="3" id="KW-1185">Reference proteome</keyword>
<gene>
    <name evidence="2" type="ORF">NX778_05130</name>
</gene>
<sequence length="213" mass="22965">MKIAIIGATGYVGSKLLAEALARKHEVTALVSRPERIPAGSTARAEKTDVLDTAALASQLQGQDVVITAFSGHAQGDQTYDYYVRGIKSIIAAAKQAHVKRLLVVGGAGSLEVAPGVQAVDTPEFPAEWKQSALGAREALNLLRQEQELNWSMLSPAAYLVPGERTGKFRLGRDQMLVDAKGESRISVEDYAVAMLNEAEQEQHSRSRFTAAY</sequence>
<dbReference type="Proteomes" id="UP001204621">
    <property type="component" value="Unassembled WGS sequence"/>
</dbReference>
<dbReference type="EMBL" id="JANUGU010000001">
    <property type="protein sequence ID" value="MCS0657445.1"/>
    <property type="molecule type" value="Genomic_DNA"/>
</dbReference>
<evidence type="ECO:0000313" key="2">
    <source>
        <dbReference type="EMBL" id="MCS0657445.1"/>
    </source>
</evidence>
<dbReference type="InterPro" id="IPR036291">
    <property type="entry name" value="NAD(P)-bd_dom_sf"/>
</dbReference>
<evidence type="ECO:0000313" key="3">
    <source>
        <dbReference type="Proteomes" id="UP001204621"/>
    </source>
</evidence>
<dbReference type="Gene3D" id="3.40.50.720">
    <property type="entry name" value="NAD(P)-binding Rossmann-like Domain"/>
    <property type="match status" value="1"/>
</dbReference>
<dbReference type="CDD" id="cd05244">
    <property type="entry name" value="BVR-B_like_SDR_a"/>
    <property type="match status" value="1"/>
</dbReference>
<proteinExistence type="predicted"/>
<feature type="domain" description="NAD(P)-binding" evidence="1">
    <location>
        <begin position="7"/>
        <end position="198"/>
    </location>
</feature>
<evidence type="ECO:0000259" key="1">
    <source>
        <dbReference type="Pfam" id="PF13460"/>
    </source>
</evidence>
<dbReference type="InterPro" id="IPR051606">
    <property type="entry name" value="Polyketide_Oxido-like"/>
</dbReference>
<dbReference type="PANTHER" id="PTHR43355:SF2">
    <property type="entry name" value="FLAVIN REDUCTASE (NADPH)"/>
    <property type="match status" value="1"/>
</dbReference>
<dbReference type="RefSeq" id="WP_258810588.1">
    <property type="nucleotide sequence ID" value="NZ_JANUGU010000001.1"/>
</dbReference>
<name>A0ABT2CUH5_9BURK</name>
<dbReference type="Pfam" id="PF13460">
    <property type="entry name" value="NAD_binding_10"/>
    <property type="match status" value="1"/>
</dbReference>
<organism evidence="2 3">
    <name type="scientific">Massilia terrae</name>
    <dbReference type="NCBI Taxonomy" id="1811224"/>
    <lineage>
        <taxon>Bacteria</taxon>
        <taxon>Pseudomonadati</taxon>
        <taxon>Pseudomonadota</taxon>
        <taxon>Betaproteobacteria</taxon>
        <taxon>Burkholderiales</taxon>
        <taxon>Oxalobacteraceae</taxon>
        <taxon>Telluria group</taxon>
        <taxon>Massilia</taxon>
    </lineage>
</organism>